<dbReference type="InterPro" id="IPR004827">
    <property type="entry name" value="bZIP"/>
</dbReference>
<dbReference type="Pfam" id="PF07716">
    <property type="entry name" value="bZIP_2"/>
    <property type="match status" value="1"/>
</dbReference>
<comment type="caution">
    <text evidence="3">The sequence shown here is derived from an EMBL/GenBank/DDBJ whole genome shotgun (WGS) entry which is preliminary data.</text>
</comment>
<protein>
    <recommendedName>
        <fullName evidence="2">BZIP domain-containing protein</fullName>
    </recommendedName>
</protein>
<feature type="compositionally biased region" description="Basic and acidic residues" evidence="1">
    <location>
        <begin position="90"/>
        <end position="100"/>
    </location>
</feature>
<proteinExistence type="predicted"/>
<dbReference type="InterPro" id="IPR046347">
    <property type="entry name" value="bZIP_sf"/>
</dbReference>
<name>A0A2G5VTJ4_9PELO</name>
<accession>A0A2G5VTJ4</accession>
<feature type="domain" description="BZIP" evidence="2">
    <location>
        <begin position="137"/>
        <end position="187"/>
    </location>
</feature>
<feature type="compositionally biased region" description="Polar residues" evidence="1">
    <location>
        <begin position="39"/>
        <end position="48"/>
    </location>
</feature>
<dbReference type="OrthoDB" id="10039716at2759"/>
<dbReference type="EMBL" id="PDUG01000001">
    <property type="protein sequence ID" value="PIC54866.1"/>
    <property type="molecule type" value="Genomic_DNA"/>
</dbReference>
<feature type="compositionally biased region" description="Acidic residues" evidence="1">
    <location>
        <begin position="22"/>
        <end position="33"/>
    </location>
</feature>
<evidence type="ECO:0000256" key="1">
    <source>
        <dbReference type="SAM" id="MobiDB-lite"/>
    </source>
</evidence>
<keyword evidence="4" id="KW-1185">Reference proteome</keyword>
<gene>
    <name evidence="3" type="primary">Cnig_chr_I.g3944</name>
    <name evidence="3" type="ORF">B9Z55_003944</name>
</gene>
<evidence type="ECO:0000313" key="4">
    <source>
        <dbReference type="Proteomes" id="UP000230233"/>
    </source>
</evidence>
<evidence type="ECO:0000313" key="3">
    <source>
        <dbReference type="EMBL" id="PIC54866.1"/>
    </source>
</evidence>
<dbReference type="AlphaFoldDB" id="A0A2G5VTJ4"/>
<organism evidence="3 4">
    <name type="scientific">Caenorhabditis nigoni</name>
    <dbReference type="NCBI Taxonomy" id="1611254"/>
    <lineage>
        <taxon>Eukaryota</taxon>
        <taxon>Metazoa</taxon>
        <taxon>Ecdysozoa</taxon>
        <taxon>Nematoda</taxon>
        <taxon>Chromadorea</taxon>
        <taxon>Rhabditida</taxon>
        <taxon>Rhabditina</taxon>
        <taxon>Rhabditomorpha</taxon>
        <taxon>Rhabditoidea</taxon>
        <taxon>Rhabditidae</taxon>
        <taxon>Peloderinae</taxon>
        <taxon>Caenorhabditis</taxon>
    </lineage>
</organism>
<sequence>MKQTIYQNNGLYSKEANNQQLADDDDDKDEDLNDFEKSLQGQEVSRQVTFEVESSPDNLPEPEDSESDYEPGAKKKKQKNGSVKRVQRRKIMENDQKKDVPLPTNMKPFDLEKRSDYVPRTKARNYRLKSVEEKMNDPLYMLKRDKNNDAVRRSRKRSRQVELERKEQFEVMQRENKWLKAEVLRLRSAACINCGQKPIKLENEDNEEFH</sequence>
<dbReference type="FunFam" id="1.20.5.170:FF:000140">
    <property type="entry name" value="BZIP transcription factor family"/>
    <property type="match status" value="1"/>
</dbReference>
<feature type="compositionally biased region" description="Polar residues" evidence="1">
    <location>
        <begin position="1"/>
        <end position="11"/>
    </location>
</feature>
<feature type="region of interest" description="Disordered" evidence="1">
    <location>
        <begin position="1"/>
        <end position="110"/>
    </location>
</feature>
<dbReference type="Gene3D" id="1.20.5.170">
    <property type="match status" value="1"/>
</dbReference>
<dbReference type="SUPFAM" id="SSF57959">
    <property type="entry name" value="Leucine zipper domain"/>
    <property type="match status" value="1"/>
</dbReference>
<dbReference type="Proteomes" id="UP000230233">
    <property type="component" value="Chromosome I"/>
</dbReference>
<feature type="compositionally biased region" description="Acidic residues" evidence="1">
    <location>
        <begin position="60"/>
        <end position="69"/>
    </location>
</feature>
<evidence type="ECO:0000259" key="2">
    <source>
        <dbReference type="Pfam" id="PF07716"/>
    </source>
</evidence>
<dbReference type="GO" id="GO:0003700">
    <property type="term" value="F:DNA-binding transcription factor activity"/>
    <property type="evidence" value="ECO:0007669"/>
    <property type="project" value="InterPro"/>
</dbReference>
<reference evidence="4" key="1">
    <citation type="submission" date="2017-10" db="EMBL/GenBank/DDBJ databases">
        <title>Rapid genome shrinkage in a self-fertile nematode reveals novel sperm competition proteins.</title>
        <authorList>
            <person name="Yin D."/>
            <person name="Schwarz E.M."/>
            <person name="Thomas C.G."/>
            <person name="Felde R.L."/>
            <person name="Korf I.F."/>
            <person name="Cutter A.D."/>
            <person name="Schartner C.M."/>
            <person name="Ralston E.J."/>
            <person name="Meyer B.J."/>
            <person name="Haag E.S."/>
        </authorList>
    </citation>
    <scope>NUCLEOTIDE SEQUENCE [LARGE SCALE GENOMIC DNA]</scope>
    <source>
        <strain evidence="4">JU1422</strain>
    </source>
</reference>